<dbReference type="Proteomes" id="UP000028701">
    <property type="component" value="Unassembled WGS sequence"/>
</dbReference>
<name>A0A081D305_9HYPH</name>
<evidence type="ECO:0000313" key="1">
    <source>
        <dbReference type="EMBL" id="GAK73301.1"/>
    </source>
</evidence>
<gene>
    <name evidence="1" type="ORF">RRU01S_35_00100</name>
</gene>
<accession>A0A081D305</accession>
<dbReference type="EMBL" id="BBJU01000035">
    <property type="protein sequence ID" value="GAK73301.1"/>
    <property type="molecule type" value="Genomic_DNA"/>
</dbReference>
<proteinExistence type="predicted"/>
<evidence type="ECO:0000313" key="2">
    <source>
        <dbReference type="Proteomes" id="UP000028701"/>
    </source>
</evidence>
<dbReference type="eggNOG" id="ENOG50336X2">
    <property type="taxonomic scope" value="Bacteria"/>
</dbReference>
<dbReference type="RefSeq" id="WP_045232714.1">
    <property type="nucleotide sequence ID" value="NZ_BBJU01000035.1"/>
</dbReference>
<reference evidence="1 2" key="1">
    <citation type="submission" date="2014-08" db="EMBL/GenBank/DDBJ databases">
        <title>Whole genome shotgun sequence of Rhizobium rubi NBRC 13261.</title>
        <authorList>
            <person name="Katano-Makiyama Y."/>
            <person name="Hosoyama A."/>
            <person name="Hashimoto M."/>
            <person name="Hosoyama Y."/>
            <person name="Noguchi M."/>
            <person name="Tsuchikane K."/>
            <person name="Uohara A."/>
            <person name="Ohji S."/>
            <person name="Ichikawa N."/>
            <person name="Kimura A."/>
            <person name="Yamazoe A."/>
            <person name="Fujita N."/>
        </authorList>
    </citation>
    <scope>NUCLEOTIDE SEQUENCE [LARGE SCALE GENOMIC DNA]</scope>
    <source>
        <strain evidence="1 2">NBRC 13261</strain>
    </source>
</reference>
<organism evidence="1 2">
    <name type="scientific">Agrobacterium rubi TR3 = NBRC 13261</name>
    <dbReference type="NCBI Taxonomy" id="1368415"/>
    <lineage>
        <taxon>Bacteria</taxon>
        <taxon>Pseudomonadati</taxon>
        <taxon>Pseudomonadota</taxon>
        <taxon>Alphaproteobacteria</taxon>
        <taxon>Hyphomicrobiales</taxon>
        <taxon>Rhizobiaceae</taxon>
        <taxon>Rhizobium/Agrobacterium group</taxon>
        <taxon>Agrobacterium</taxon>
    </lineage>
</organism>
<dbReference type="AlphaFoldDB" id="A0A081D305"/>
<comment type="caution">
    <text evidence="1">The sequence shown here is derived from an EMBL/GenBank/DDBJ whole genome shotgun (WGS) entry which is preliminary data.</text>
</comment>
<sequence>MSQANPHPRTIASLDKLNSVEWFRLVGVGDFEGVRLLTSWPEAISHASSLAWENIRLEAANAWRVKLLQKDKSAYATWNDRVNIVKPYAEALISDKLQAYINPQYLDAVTLEARWDILQLCLECEFADVLDPGFYHSLAYYYLSGHFPCGVEGDSASGSMVIY</sequence>
<protein>
    <submittedName>
        <fullName evidence="1">Uncharacterized protein</fullName>
    </submittedName>
</protein>
<dbReference type="OrthoDB" id="1426432at2"/>